<reference evidence="3 4" key="1">
    <citation type="journal article" date="2012" name="J. Bacteriol.">
        <title>Genome sequence of Mycobacterium hassiacum DSM 44199, a rare source of heat-stable mycobacterial proteins.</title>
        <authorList>
            <person name="Tiago I."/>
            <person name="Maranha A."/>
            <person name="Mendes V."/>
            <person name="Alarico S."/>
            <person name="Moynihan P.J."/>
            <person name="Clarke A.J."/>
            <person name="Macedo-Ribeiro S."/>
            <person name="Pereira P.J."/>
            <person name="Empadinhas N."/>
        </authorList>
    </citation>
    <scope>NUCLEOTIDE SEQUENCE [LARGE SCALE GENOMIC DNA]</scope>
    <source>
        <strain evidence="4">DSM 44199 / CIP 105218 / JCM 12690 / 3849</strain>
    </source>
</reference>
<proteinExistence type="predicted"/>
<dbReference type="EMBL" id="AMRA01000005">
    <property type="protein sequence ID" value="EKF25858.1"/>
    <property type="molecule type" value="Genomic_DNA"/>
</dbReference>
<feature type="compositionally biased region" description="Pro residues" evidence="1">
    <location>
        <begin position="35"/>
        <end position="50"/>
    </location>
</feature>
<keyword evidence="2" id="KW-1133">Transmembrane helix</keyword>
<protein>
    <submittedName>
        <fullName evidence="3">Uncharacterized protein</fullName>
    </submittedName>
</protein>
<organism evidence="3 4">
    <name type="scientific">Mycolicibacterium hassiacum (strain DSM 44199 / CIP 105218 / JCM 12690 / 3849)</name>
    <name type="common">Mycobacterium hassiacum</name>
    <dbReference type="NCBI Taxonomy" id="1122247"/>
    <lineage>
        <taxon>Bacteria</taxon>
        <taxon>Bacillati</taxon>
        <taxon>Actinomycetota</taxon>
        <taxon>Actinomycetes</taxon>
        <taxon>Mycobacteriales</taxon>
        <taxon>Mycobacteriaceae</taxon>
        <taxon>Mycolicibacterium</taxon>
    </lineage>
</organism>
<evidence type="ECO:0000313" key="3">
    <source>
        <dbReference type="EMBL" id="EKF25858.1"/>
    </source>
</evidence>
<evidence type="ECO:0000313" key="4">
    <source>
        <dbReference type="Proteomes" id="UP000006265"/>
    </source>
</evidence>
<evidence type="ECO:0000256" key="1">
    <source>
        <dbReference type="SAM" id="MobiDB-lite"/>
    </source>
</evidence>
<gene>
    <name evidence="3" type="ORF">C731_0090</name>
</gene>
<feature type="compositionally biased region" description="Pro residues" evidence="1">
    <location>
        <begin position="1"/>
        <end position="22"/>
    </location>
</feature>
<accession>K5B9Q5</accession>
<dbReference type="Proteomes" id="UP000006265">
    <property type="component" value="Unassembled WGS sequence"/>
</dbReference>
<evidence type="ECO:0000256" key="2">
    <source>
        <dbReference type="SAM" id="Phobius"/>
    </source>
</evidence>
<name>K5B9Q5_MYCHD</name>
<feature type="non-terminal residue" evidence="3">
    <location>
        <position position="162"/>
    </location>
</feature>
<keyword evidence="2" id="KW-0812">Transmembrane</keyword>
<comment type="caution">
    <text evidence="3">The sequence shown here is derived from an EMBL/GenBank/DDBJ whole genome shotgun (WGS) entry which is preliminary data.</text>
</comment>
<keyword evidence="2" id="KW-0472">Membrane</keyword>
<feature type="region of interest" description="Disordered" evidence="1">
    <location>
        <begin position="84"/>
        <end position="103"/>
    </location>
</feature>
<keyword evidence="4" id="KW-1185">Reference proteome</keyword>
<sequence length="162" mass="16828">MSLPPPGGPFPPPPPPGAPGPGFPGAGQPQWQPGPQQPWPPGPFPPPSPSAPGKRGRARKWVLGGIALLAVIAVTAAITVVVSRGSGDGASTPPAETYGLASADDKGPVTLITEDPTCAPWDPIRETLAQSQRQGWTERDIKIPATEWSPQVRAEYERVANA</sequence>
<feature type="transmembrane region" description="Helical" evidence="2">
    <location>
        <begin position="61"/>
        <end position="82"/>
    </location>
</feature>
<feature type="region of interest" description="Disordered" evidence="1">
    <location>
        <begin position="1"/>
        <end position="57"/>
    </location>
</feature>
<dbReference type="AlphaFoldDB" id="K5B9Q5"/>
<dbReference type="eggNOG" id="ENOG5031FPI">
    <property type="taxonomic scope" value="Bacteria"/>
</dbReference>